<evidence type="ECO:0000313" key="1">
    <source>
        <dbReference type="EMBL" id="TXG63707.1"/>
    </source>
</evidence>
<organism evidence="1 2">
    <name type="scientific">Acer yangbiense</name>
    <dbReference type="NCBI Taxonomy" id="1000413"/>
    <lineage>
        <taxon>Eukaryota</taxon>
        <taxon>Viridiplantae</taxon>
        <taxon>Streptophyta</taxon>
        <taxon>Embryophyta</taxon>
        <taxon>Tracheophyta</taxon>
        <taxon>Spermatophyta</taxon>
        <taxon>Magnoliopsida</taxon>
        <taxon>eudicotyledons</taxon>
        <taxon>Gunneridae</taxon>
        <taxon>Pentapetalae</taxon>
        <taxon>rosids</taxon>
        <taxon>malvids</taxon>
        <taxon>Sapindales</taxon>
        <taxon>Sapindaceae</taxon>
        <taxon>Hippocastanoideae</taxon>
        <taxon>Acereae</taxon>
        <taxon>Acer</taxon>
    </lineage>
</organism>
<accession>A0A5C7I335</accession>
<name>A0A5C7I335_9ROSI</name>
<evidence type="ECO:0000313" key="2">
    <source>
        <dbReference type="Proteomes" id="UP000323000"/>
    </source>
</evidence>
<dbReference type="AlphaFoldDB" id="A0A5C7I335"/>
<gene>
    <name evidence="1" type="ORF">EZV62_010701</name>
</gene>
<comment type="caution">
    <text evidence="1">The sequence shown here is derived from an EMBL/GenBank/DDBJ whole genome shotgun (WGS) entry which is preliminary data.</text>
</comment>
<reference evidence="2" key="1">
    <citation type="journal article" date="2019" name="Gigascience">
        <title>De novo genome assembly of the endangered Acer yangbiense, a plant species with extremely small populations endemic to Yunnan Province, China.</title>
        <authorList>
            <person name="Yang J."/>
            <person name="Wariss H.M."/>
            <person name="Tao L."/>
            <person name="Zhang R."/>
            <person name="Yun Q."/>
            <person name="Hollingsworth P."/>
            <person name="Dao Z."/>
            <person name="Luo G."/>
            <person name="Guo H."/>
            <person name="Ma Y."/>
            <person name="Sun W."/>
        </authorList>
    </citation>
    <scope>NUCLEOTIDE SEQUENCE [LARGE SCALE GENOMIC DNA]</scope>
    <source>
        <strain evidence="2">cv. Malutang</strain>
    </source>
</reference>
<dbReference type="EMBL" id="VAHF01000004">
    <property type="protein sequence ID" value="TXG63707.1"/>
    <property type="molecule type" value="Genomic_DNA"/>
</dbReference>
<sequence>MDDMQVEHGLGLLYSKALMAKELAEENVFGPPDLSYQLLYAYCHQLKHVNPSTVTAIKINAALQFEYLFIALSASLVL</sequence>
<proteinExistence type="predicted"/>
<protein>
    <submittedName>
        <fullName evidence="1">Uncharacterized protein</fullName>
    </submittedName>
</protein>
<dbReference type="Proteomes" id="UP000323000">
    <property type="component" value="Chromosome 4"/>
</dbReference>
<keyword evidence="2" id="KW-1185">Reference proteome</keyword>